<gene>
    <name evidence="2" type="ORF">Theba_0387</name>
</gene>
<proteinExistence type="predicted"/>
<organism evidence="2 3">
    <name type="scientific">Mesotoga prima MesG1.Ag.4.2</name>
    <dbReference type="NCBI Taxonomy" id="660470"/>
    <lineage>
        <taxon>Bacteria</taxon>
        <taxon>Thermotogati</taxon>
        <taxon>Thermotogota</taxon>
        <taxon>Thermotogae</taxon>
        <taxon>Kosmotogales</taxon>
        <taxon>Kosmotogaceae</taxon>
        <taxon>Mesotoga</taxon>
    </lineage>
</organism>
<keyword evidence="3" id="KW-1185">Reference proteome</keyword>
<accession>I2F2G2</accession>
<dbReference type="KEGG" id="mpg:Theba_0387"/>
<dbReference type="Proteomes" id="UP000002881">
    <property type="component" value="Chromosome"/>
</dbReference>
<dbReference type="AlphaFoldDB" id="I2F2G2"/>
<reference evidence="2 3" key="1">
    <citation type="journal article" date="2012" name="Genome Biol. Evol.">
        <title>Genome Sequence of the Mesophilic Thermotogales Bacterium Mesotoga prima MesG1.Ag.4.2 Reveals the Largest Thermotogales Genome To Date.</title>
        <authorList>
            <person name="Zhaxybayeva O."/>
            <person name="Swithers K.S."/>
            <person name="Foght J."/>
            <person name="Green A.G."/>
            <person name="Bruce D."/>
            <person name="Detter C."/>
            <person name="Han S."/>
            <person name="Teshima H."/>
            <person name="Han J."/>
            <person name="Woyke T."/>
            <person name="Pitluck S."/>
            <person name="Nolan M."/>
            <person name="Ivanova N."/>
            <person name="Pati A."/>
            <person name="Land M.L."/>
            <person name="Dlutek M."/>
            <person name="Doolittle W.F."/>
            <person name="Noll K.M."/>
            <person name="Nesbo C.L."/>
        </authorList>
    </citation>
    <scope>NUCLEOTIDE SEQUENCE [LARGE SCALE GENOMIC DNA]</scope>
    <source>
        <strain evidence="3">mesG1.Ag.4.2</strain>
    </source>
</reference>
<dbReference type="EMBL" id="CP003532">
    <property type="protein sequence ID" value="AFK06115.1"/>
    <property type="molecule type" value="Genomic_DNA"/>
</dbReference>
<name>I2F2G2_9BACT</name>
<feature type="transmembrane region" description="Helical" evidence="1">
    <location>
        <begin position="14"/>
        <end position="36"/>
    </location>
</feature>
<evidence type="ECO:0000256" key="1">
    <source>
        <dbReference type="SAM" id="Phobius"/>
    </source>
</evidence>
<dbReference type="RefSeq" id="WP_014730235.1">
    <property type="nucleotide sequence ID" value="NC_017934.1"/>
</dbReference>
<evidence type="ECO:0000313" key="2">
    <source>
        <dbReference type="EMBL" id="AFK06115.1"/>
    </source>
</evidence>
<dbReference type="HOGENOM" id="CLU_1174311_0_0_0"/>
<keyword evidence="1" id="KW-0812">Transmembrane</keyword>
<evidence type="ECO:0000313" key="3">
    <source>
        <dbReference type="Proteomes" id="UP000002881"/>
    </source>
</evidence>
<dbReference type="GeneID" id="87106241"/>
<protein>
    <submittedName>
        <fullName evidence="2">Uncharacterized protein</fullName>
    </submittedName>
</protein>
<keyword evidence="1" id="KW-1133">Transmembrane helix</keyword>
<dbReference type="STRING" id="660470.Theba_0387"/>
<sequence length="236" mass="26387" precursor="true">MSLIKPKRRRGPKLLWLILVIVLVVVAGAGYVYFIVNGVNSSDEMKAEYVDYLFYWQSADNPLYYYVRTTTVGRTSLVIFPIFATIQNSKEVLDPQLGADAVEAVQSWLGTSGDFSYFVNFTPDLIDALSSKLGVNASNPVELIDAMALRGFKLFDYWKINDFVQTVKEYDVASILTSEGIAVLLRRLGNSSRMTYKLETLTEFPMKISVGVGGETVSRMYLKPDSLETVKKALAD</sequence>
<keyword evidence="1" id="KW-0472">Membrane</keyword>